<keyword evidence="3" id="KW-0812">Transmembrane</keyword>
<dbReference type="InterPro" id="IPR000160">
    <property type="entry name" value="GGDEF_dom"/>
</dbReference>
<evidence type="ECO:0000256" key="2">
    <source>
        <dbReference type="ARBA" id="ARBA00034247"/>
    </source>
</evidence>
<name>A0A447IF86_9HYPH</name>
<dbReference type="GO" id="GO:1902201">
    <property type="term" value="P:negative regulation of bacterial-type flagellum-dependent cell motility"/>
    <property type="evidence" value="ECO:0007669"/>
    <property type="project" value="TreeGrafter"/>
</dbReference>
<dbReference type="GO" id="GO:0043709">
    <property type="term" value="P:cell adhesion involved in single-species biofilm formation"/>
    <property type="evidence" value="ECO:0007669"/>
    <property type="project" value="TreeGrafter"/>
</dbReference>
<reference evidence="5 6" key="1">
    <citation type="submission" date="2018-12" db="EMBL/GenBank/DDBJ databases">
        <authorList>
            <person name="Criscuolo A."/>
        </authorList>
    </citation>
    <scope>NUCLEOTIDE SEQUENCE [LARGE SCALE GENOMIC DNA]</scope>
    <source>
        <strain evidence="5">ACIP1116281</strain>
    </source>
</reference>
<accession>A0A447IF86</accession>
<organism evidence="5 6">
    <name type="scientific">Devosia equisanguinis</name>
    <dbReference type="NCBI Taxonomy" id="2490941"/>
    <lineage>
        <taxon>Bacteria</taxon>
        <taxon>Pseudomonadati</taxon>
        <taxon>Pseudomonadota</taxon>
        <taxon>Alphaproteobacteria</taxon>
        <taxon>Hyphomicrobiales</taxon>
        <taxon>Devosiaceae</taxon>
        <taxon>Devosia</taxon>
    </lineage>
</organism>
<feature type="transmembrane region" description="Helical" evidence="3">
    <location>
        <begin position="97"/>
        <end position="115"/>
    </location>
</feature>
<dbReference type="InterPro" id="IPR050469">
    <property type="entry name" value="Diguanylate_Cyclase"/>
</dbReference>
<keyword evidence="3" id="KW-0472">Membrane</keyword>
<evidence type="ECO:0000256" key="3">
    <source>
        <dbReference type="SAM" id="Phobius"/>
    </source>
</evidence>
<dbReference type="SUPFAM" id="SSF55073">
    <property type="entry name" value="Nucleotide cyclase"/>
    <property type="match status" value="1"/>
</dbReference>
<feature type="transmembrane region" description="Helical" evidence="3">
    <location>
        <begin position="153"/>
        <end position="171"/>
    </location>
</feature>
<dbReference type="NCBIfam" id="TIGR00254">
    <property type="entry name" value="GGDEF"/>
    <property type="match status" value="1"/>
</dbReference>
<dbReference type="GO" id="GO:0052621">
    <property type="term" value="F:diguanylate cyclase activity"/>
    <property type="evidence" value="ECO:0007669"/>
    <property type="project" value="UniProtKB-EC"/>
</dbReference>
<dbReference type="OrthoDB" id="384661at2"/>
<dbReference type="AlphaFoldDB" id="A0A447IF86"/>
<dbReference type="SMART" id="SM00267">
    <property type="entry name" value="GGDEF"/>
    <property type="match status" value="1"/>
</dbReference>
<dbReference type="Pfam" id="PF00990">
    <property type="entry name" value="GGDEF"/>
    <property type="match status" value="1"/>
</dbReference>
<dbReference type="FunFam" id="3.30.70.270:FF:000001">
    <property type="entry name" value="Diguanylate cyclase domain protein"/>
    <property type="match status" value="1"/>
</dbReference>
<keyword evidence="5" id="KW-0548">Nucleotidyltransferase</keyword>
<keyword evidence="6" id="KW-1185">Reference proteome</keyword>
<evidence type="ECO:0000313" key="5">
    <source>
        <dbReference type="EMBL" id="VDS06144.1"/>
    </source>
</evidence>
<proteinExistence type="predicted"/>
<feature type="transmembrane region" description="Helical" evidence="3">
    <location>
        <begin position="39"/>
        <end position="59"/>
    </location>
</feature>
<dbReference type="PROSITE" id="PS50887">
    <property type="entry name" value="GGDEF"/>
    <property type="match status" value="1"/>
</dbReference>
<feature type="domain" description="GGDEF" evidence="4">
    <location>
        <begin position="254"/>
        <end position="385"/>
    </location>
</feature>
<feature type="transmembrane region" description="Helical" evidence="3">
    <location>
        <begin position="121"/>
        <end position="141"/>
    </location>
</feature>
<dbReference type="CDD" id="cd01949">
    <property type="entry name" value="GGDEF"/>
    <property type="match status" value="1"/>
</dbReference>
<dbReference type="RefSeq" id="WP_126151645.1">
    <property type="nucleotide sequence ID" value="NZ_JBHTMH010000001.1"/>
</dbReference>
<dbReference type="EC" id="2.7.7.65" evidence="1"/>
<dbReference type="InterPro" id="IPR043128">
    <property type="entry name" value="Rev_trsase/Diguanyl_cyclase"/>
</dbReference>
<comment type="catalytic activity">
    <reaction evidence="2">
        <text>2 GTP = 3',3'-c-di-GMP + 2 diphosphate</text>
        <dbReference type="Rhea" id="RHEA:24898"/>
        <dbReference type="ChEBI" id="CHEBI:33019"/>
        <dbReference type="ChEBI" id="CHEBI:37565"/>
        <dbReference type="ChEBI" id="CHEBI:58805"/>
        <dbReference type="EC" id="2.7.7.65"/>
    </reaction>
</comment>
<dbReference type="PANTHER" id="PTHR45138:SF9">
    <property type="entry name" value="DIGUANYLATE CYCLASE DGCM-RELATED"/>
    <property type="match status" value="1"/>
</dbReference>
<evidence type="ECO:0000256" key="1">
    <source>
        <dbReference type="ARBA" id="ARBA00012528"/>
    </source>
</evidence>
<feature type="transmembrane region" description="Helical" evidence="3">
    <location>
        <begin position="191"/>
        <end position="212"/>
    </location>
</feature>
<keyword evidence="3" id="KW-1133">Transmembrane helix</keyword>
<feature type="transmembrane region" description="Helical" evidence="3">
    <location>
        <begin position="12"/>
        <end position="32"/>
    </location>
</feature>
<protein>
    <recommendedName>
        <fullName evidence="1">diguanylate cyclase</fullName>
        <ecNumber evidence="1">2.7.7.65</ecNumber>
    </recommendedName>
</protein>
<dbReference type="GO" id="GO:0005886">
    <property type="term" value="C:plasma membrane"/>
    <property type="evidence" value="ECO:0007669"/>
    <property type="project" value="TreeGrafter"/>
</dbReference>
<dbReference type="Gene3D" id="3.30.70.270">
    <property type="match status" value="1"/>
</dbReference>
<feature type="transmembrane region" description="Helical" evidence="3">
    <location>
        <begin position="65"/>
        <end position="85"/>
    </location>
</feature>
<keyword evidence="5" id="KW-0808">Transferase</keyword>
<sequence>MSTALELDMPTLVVARIVSIIVFAIAVPIMTLRRDRPETIMFCLALLMAVFSWAAVIPAVLTRNIFLVAIYGGCVTSIIALQWAAVVAMTGRRVHRAWFITPPVSAVAAILLLPITAEQSAIVIAVVLSAQLGAAAVFVLIHGRQVVRPSTAVLLAMGYSVSFVSAMSRPAEAVFLGRIDLYAISGDPSNTWPFFASYIGTTLITLSWLAALKDRAEARLAELAFRDELTGLVNRRALHEGGSKLWHQSMGQGTAFTFVALDLDFFKQVNDRWGHDEGDRVLAAFGATISDAKPKPAIAARMGGEEFCLIYQGADANTVHGFVERLRDEFAAGLRLPDGAPVRFSAGIVQSTDADDGINSLYRRADQTLYEAKASGRDCAIIGLPQQGRAA</sequence>
<evidence type="ECO:0000259" key="4">
    <source>
        <dbReference type="PROSITE" id="PS50887"/>
    </source>
</evidence>
<dbReference type="Proteomes" id="UP000268844">
    <property type="component" value="Unassembled WGS sequence"/>
</dbReference>
<evidence type="ECO:0000313" key="6">
    <source>
        <dbReference type="Proteomes" id="UP000268844"/>
    </source>
</evidence>
<dbReference type="InterPro" id="IPR029787">
    <property type="entry name" value="Nucleotide_cyclase"/>
</dbReference>
<gene>
    <name evidence="5" type="primary">yedQ_2</name>
    <name evidence="5" type="ORF">DEVEQU_03297</name>
</gene>
<dbReference type="EMBL" id="UZWD01000038">
    <property type="protein sequence ID" value="VDS06144.1"/>
    <property type="molecule type" value="Genomic_DNA"/>
</dbReference>
<dbReference type="PANTHER" id="PTHR45138">
    <property type="entry name" value="REGULATORY COMPONENTS OF SENSORY TRANSDUCTION SYSTEM"/>
    <property type="match status" value="1"/>
</dbReference>